<protein>
    <submittedName>
        <fullName evidence="2">Uncharacterized protein</fullName>
    </submittedName>
</protein>
<accession>A0A6M3KWY1</accession>
<gene>
    <name evidence="2" type="ORF">MM415B03139_0002</name>
</gene>
<feature type="compositionally biased region" description="Gly residues" evidence="1">
    <location>
        <begin position="7"/>
        <end position="16"/>
    </location>
</feature>
<feature type="region of interest" description="Disordered" evidence="1">
    <location>
        <begin position="217"/>
        <end position="248"/>
    </location>
</feature>
<feature type="region of interest" description="Disordered" evidence="1">
    <location>
        <begin position="1"/>
        <end position="26"/>
    </location>
</feature>
<reference evidence="2" key="1">
    <citation type="submission" date="2020-03" db="EMBL/GenBank/DDBJ databases">
        <title>The deep terrestrial virosphere.</title>
        <authorList>
            <person name="Holmfeldt K."/>
            <person name="Nilsson E."/>
            <person name="Simone D."/>
            <person name="Lopez-Fernandez M."/>
            <person name="Wu X."/>
            <person name="de Brujin I."/>
            <person name="Lundin D."/>
            <person name="Andersson A."/>
            <person name="Bertilsson S."/>
            <person name="Dopson M."/>
        </authorList>
    </citation>
    <scope>NUCLEOTIDE SEQUENCE</scope>
    <source>
        <strain evidence="2">MM415B03139</strain>
    </source>
</reference>
<organism evidence="2">
    <name type="scientific">viral metagenome</name>
    <dbReference type="NCBI Taxonomy" id="1070528"/>
    <lineage>
        <taxon>unclassified sequences</taxon>
        <taxon>metagenomes</taxon>
        <taxon>organismal metagenomes</taxon>
    </lineage>
</organism>
<sequence>MSELDGGNIGDAGGSGADQKPSWLASLPDDLKSNEVLARFPTIGDASKALVSYKTSEGKMVAIPGEDATPEQRAAFYQKLGRPETADKYTITKPEGLPEGIAYSPEVETAFKSFAFEQGISDAQAKGIYDWYWGLVKDGQAKAEADQLKATETAINGLKDEWKGDAYKVNTELAKRAWKEFNDKPEDAVLLDKLVDGVRLGDHPAFLRKFAAIGKALGNDSLGGRDGGGDEMSDEDKAKARFPNTYKK</sequence>
<name>A0A6M3KWY1_9ZZZZ</name>
<dbReference type="EMBL" id="MT142652">
    <property type="protein sequence ID" value="QJA86673.1"/>
    <property type="molecule type" value="Genomic_DNA"/>
</dbReference>
<dbReference type="AlphaFoldDB" id="A0A6M3KWY1"/>
<proteinExistence type="predicted"/>
<evidence type="ECO:0000256" key="1">
    <source>
        <dbReference type="SAM" id="MobiDB-lite"/>
    </source>
</evidence>
<evidence type="ECO:0000313" key="2">
    <source>
        <dbReference type="EMBL" id="QJA86673.1"/>
    </source>
</evidence>